<dbReference type="EMBL" id="UOFE01000011">
    <property type="protein sequence ID" value="VAW51003.1"/>
    <property type="molecule type" value="Genomic_DNA"/>
</dbReference>
<evidence type="ECO:0000256" key="1">
    <source>
        <dbReference type="SAM" id="Phobius"/>
    </source>
</evidence>
<dbReference type="SMART" id="SM00052">
    <property type="entry name" value="EAL"/>
    <property type="match status" value="1"/>
</dbReference>
<dbReference type="CDD" id="cd01948">
    <property type="entry name" value="EAL"/>
    <property type="match status" value="1"/>
</dbReference>
<dbReference type="SMART" id="SM00267">
    <property type="entry name" value="GGDEF"/>
    <property type="match status" value="1"/>
</dbReference>
<sequence>MNIKNTLDENETISIPDISSDLLRTVYSSLKLTLTAILVNSAIISFILWDVVAHENILFWFFAVNIFSVVRIVIYKSFNALDPEQKIPDCWQPITFITSIISGSLWGSTAIFLFPANDIAHQVFLAFVLAGMCAGAVTTLSPFKSSSYSFILLTSIPLIISFLLESSEIVFSMAIMSLLFTGMLLITSKNLNRTIRESLTIRHQRLIDEKTIHYQANYDMLTDLPNRRLLSERLNHEIKRAGRHHHFGAVLFLDLDHFKTINDSLGHAIGDELLKQVALRIKNRIRNEDTVARLGGDEFIILIPEASDEMTTASNNAENIATEILQLFHEKFNINEHIIHTSVSIGISLFPLGETSSDTILQKADVALYEAKEAGRNTARLFYSEMQQVVNNRRAIEKDLHQAIINNEFELNYQPQVDINQNIIAYEALLRWNHPDKGLISPETFINIAEKCGLIVPIGEWVLKTACQQFANIIEINKNLRICINVSPRQFNDHLFIEKIQTVISETGINPNNIQLEITEGMVLKDIDETIDKMKSLKLIGLSFAIDDFGTGYSSLTYLKKLPIDILKIDKSFVLESVHNSNDAAIVKTIIAMAQNMDIDILAEGVETQQIMDFLKEIDCEMFQGYLFGRPVKIDQITSFYDTYKQKNLP</sequence>
<organism evidence="4">
    <name type="scientific">hydrothermal vent metagenome</name>
    <dbReference type="NCBI Taxonomy" id="652676"/>
    <lineage>
        <taxon>unclassified sequences</taxon>
        <taxon>metagenomes</taxon>
        <taxon>ecological metagenomes</taxon>
    </lineage>
</organism>
<evidence type="ECO:0000259" key="3">
    <source>
        <dbReference type="PROSITE" id="PS50887"/>
    </source>
</evidence>
<dbReference type="NCBIfam" id="TIGR00254">
    <property type="entry name" value="GGDEF"/>
    <property type="match status" value="1"/>
</dbReference>
<proteinExistence type="predicted"/>
<dbReference type="PROSITE" id="PS50887">
    <property type="entry name" value="GGDEF"/>
    <property type="match status" value="1"/>
</dbReference>
<reference evidence="4" key="1">
    <citation type="submission" date="2018-06" db="EMBL/GenBank/DDBJ databases">
        <authorList>
            <person name="Zhirakovskaya E."/>
        </authorList>
    </citation>
    <scope>NUCLEOTIDE SEQUENCE</scope>
</reference>
<dbReference type="SUPFAM" id="SSF55073">
    <property type="entry name" value="Nucleotide cyclase"/>
    <property type="match status" value="1"/>
</dbReference>
<feature type="transmembrane region" description="Helical" evidence="1">
    <location>
        <begin position="147"/>
        <end position="164"/>
    </location>
</feature>
<dbReference type="InterPro" id="IPR029787">
    <property type="entry name" value="Nucleotide_cyclase"/>
</dbReference>
<feature type="transmembrane region" description="Helical" evidence="1">
    <location>
        <begin position="170"/>
        <end position="187"/>
    </location>
</feature>
<dbReference type="PROSITE" id="PS50883">
    <property type="entry name" value="EAL"/>
    <property type="match status" value="1"/>
</dbReference>
<dbReference type="AlphaFoldDB" id="A0A3B0WF84"/>
<protein>
    <submittedName>
        <fullName evidence="4">Diguanylate cyclase/phosphodiesterase (GGDEF &amp; EAL domains) with PAS/PAC sensor(S)</fullName>
    </submittedName>
</protein>
<feature type="domain" description="EAL" evidence="2">
    <location>
        <begin position="393"/>
        <end position="645"/>
    </location>
</feature>
<dbReference type="FunFam" id="3.30.70.270:FF:000001">
    <property type="entry name" value="Diguanylate cyclase domain protein"/>
    <property type="match status" value="1"/>
</dbReference>
<dbReference type="Pfam" id="PF00563">
    <property type="entry name" value="EAL"/>
    <property type="match status" value="1"/>
</dbReference>
<dbReference type="Gene3D" id="3.20.20.450">
    <property type="entry name" value="EAL domain"/>
    <property type="match status" value="1"/>
</dbReference>
<dbReference type="Pfam" id="PF00990">
    <property type="entry name" value="GGDEF"/>
    <property type="match status" value="1"/>
</dbReference>
<feature type="transmembrane region" description="Helical" evidence="1">
    <location>
        <begin position="119"/>
        <end position="140"/>
    </location>
</feature>
<feature type="transmembrane region" description="Helical" evidence="1">
    <location>
        <begin position="57"/>
        <end position="74"/>
    </location>
</feature>
<dbReference type="InterPro" id="IPR000160">
    <property type="entry name" value="GGDEF_dom"/>
</dbReference>
<gene>
    <name evidence="4" type="ORF">MNBD_GAMMA05-2354</name>
</gene>
<feature type="domain" description="GGDEF" evidence="3">
    <location>
        <begin position="246"/>
        <end position="384"/>
    </location>
</feature>
<dbReference type="PANTHER" id="PTHR44757:SF2">
    <property type="entry name" value="BIOFILM ARCHITECTURE MAINTENANCE PROTEIN MBAA"/>
    <property type="match status" value="1"/>
</dbReference>
<name>A0A3B0WF84_9ZZZZ</name>
<dbReference type="Gene3D" id="3.30.70.270">
    <property type="match status" value="1"/>
</dbReference>
<feature type="transmembrane region" description="Helical" evidence="1">
    <location>
        <begin position="94"/>
        <end position="113"/>
    </location>
</feature>
<dbReference type="InterPro" id="IPR035919">
    <property type="entry name" value="EAL_sf"/>
</dbReference>
<keyword evidence="1" id="KW-1133">Transmembrane helix</keyword>
<dbReference type="InterPro" id="IPR052155">
    <property type="entry name" value="Biofilm_reg_signaling"/>
</dbReference>
<evidence type="ECO:0000259" key="2">
    <source>
        <dbReference type="PROSITE" id="PS50883"/>
    </source>
</evidence>
<keyword evidence="1" id="KW-0812">Transmembrane</keyword>
<dbReference type="SUPFAM" id="SSF141868">
    <property type="entry name" value="EAL domain-like"/>
    <property type="match status" value="1"/>
</dbReference>
<evidence type="ECO:0000313" key="4">
    <source>
        <dbReference type="EMBL" id="VAW51003.1"/>
    </source>
</evidence>
<accession>A0A3B0WF84</accession>
<feature type="transmembrane region" description="Helical" evidence="1">
    <location>
        <begin position="32"/>
        <end position="51"/>
    </location>
</feature>
<dbReference type="InterPro" id="IPR001633">
    <property type="entry name" value="EAL_dom"/>
</dbReference>
<dbReference type="InterPro" id="IPR043128">
    <property type="entry name" value="Rev_trsase/Diguanyl_cyclase"/>
</dbReference>
<dbReference type="CDD" id="cd01949">
    <property type="entry name" value="GGDEF"/>
    <property type="match status" value="1"/>
</dbReference>
<dbReference type="PANTHER" id="PTHR44757">
    <property type="entry name" value="DIGUANYLATE CYCLASE DGCP"/>
    <property type="match status" value="1"/>
</dbReference>
<keyword evidence="1" id="KW-0472">Membrane</keyword>